<comment type="caution">
    <text evidence="1">The sequence shown here is derived from an EMBL/GenBank/DDBJ whole genome shotgun (WGS) entry which is preliminary data.</text>
</comment>
<dbReference type="Proteomes" id="UP001303046">
    <property type="component" value="Unassembled WGS sequence"/>
</dbReference>
<proteinExistence type="predicted"/>
<reference evidence="1 2" key="1">
    <citation type="submission" date="2023-08" db="EMBL/GenBank/DDBJ databases">
        <title>A Necator americanus chromosomal reference genome.</title>
        <authorList>
            <person name="Ilik V."/>
            <person name="Petrzelkova K.J."/>
            <person name="Pardy F."/>
            <person name="Fuh T."/>
            <person name="Niatou-Singa F.S."/>
            <person name="Gouil Q."/>
            <person name="Baker L."/>
            <person name="Ritchie M.E."/>
            <person name="Jex A.R."/>
            <person name="Gazzola D."/>
            <person name="Li H."/>
            <person name="Toshio Fujiwara R."/>
            <person name="Zhan B."/>
            <person name="Aroian R.V."/>
            <person name="Pafco B."/>
            <person name="Schwarz E.M."/>
        </authorList>
    </citation>
    <scope>NUCLEOTIDE SEQUENCE [LARGE SCALE GENOMIC DNA]</scope>
    <source>
        <strain evidence="1 2">Aroian</strain>
        <tissue evidence="1">Whole animal</tissue>
    </source>
</reference>
<name>A0ABR1EMQ1_NECAM</name>
<organism evidence="1 2">
    <name type="scientific">Necator americanus</name>
    <name type="common">Human hookworm</name>
    <dbReference type="NCBI Taxonomy" id="51031"/>
    <lineage>
        <taxon>Eukaryota</taxon>
        <taxon>Metazoa</taxon>
        <taxon>Ecdysozoa</taxon>
        <taxon>Nematoda</taxon>
        <taxon>Chromadorea</taxon>
        <taxon>Rhabditida</taxon>
        <taxon>Rhabditina</taxon>
        <taxon>Rhabditomorpha</taxon>
        <taxon>Strongyloidea</taxon>
        <taxon>Ancylostomatidae</taxon>
        <taxon>Bunostominae</taxon>
        <taxon>Necator</taxon>
    </lineage>
</organism>
<protein>
    <submittedName>
        <fullName evidence="1">Uncharacterized protein</fullName>
    </submittedName>
</protein>
<sequence length="73" mass="8394">MYNHLIEDINRTATAAVRTPAVFDSSFEMDTGVRRGSDDGEAHYDTFNRYMFWQGMIRGTLGNLRKPLYCPSE</sequence>
<gene>
    <name evidence="1" type="primary">Necator_chrX.g24495</name>
    <name evidence="1" type="ORF">RB195_024330</name>
</gene>
<accession>A0ABR1EMQ1</accession>
<evidence type="ECO:0000313" key="1">
    <source>
        <dbReference type="EMBL" id="KAK6763949.1"/>
    </source>
</evidence>
<keyword evidence="2" id="KW-1185">Reference proteome</keyword>
<evidence type="ECO:0000313" key="2">
    <source>
        <dbReference type="Proteomes" id="UP001303046"/>
    </source>
</evidence>
<dbReference type="EMBL" id="JAVFWL010000006">
    <property type="protein sequence ID" value="KAK6763949.1"/>
    <property type="molecule type" value="Genomic_DNA"/>
</dbReference>